<feature type="signal peptide" evidence="2">
    <location>
        <begin position="1"/>
        <end position="19"/>
    </location>
</feature>
<feature type="region of interest" description="Disordered" evidence="1">
    <location>
        <begin position="821"/>
        <end position="847"/>
    </location>
</feature>
<evidence type="ECO:0000256" key="1">
    <source>
        <dbReference type="SAM" id="MobiDB-lite"/>
    </source>
</evidence>
<proteinExistence type="predicted"/>
<organism evidence="4 5">
    <name type="scientific">Stichopus japonicus</name>
    <name type="common">Sea cucumber</name>
    <dbReference type="NCBI Taxonomy" id="307972"/>
    <lineage>
        <taxon>Eukaryota</taxon>
        <taxon>Metazoa</taxon>
        <taxon>Echinodermata</taxon>
        <taxon>Eleutherozoa</taxon>
        <taxon>Echinozoa</taxon>
        <taxon>Holothuroidea</taxon>
        <taxon>Aspidochirotacea</taxon>
        <taxon>Aspidochirotida</taxon>
        <taxon>Stichopodidae</taxon>
        <taxon>Apostichopus</taxon>
    </lineage>
</organism>
<feature type="compositionally biased region" description="Polar residues" evidence="1">
    <location>
        <begin position="717"/>
        <end position="740"/>
    </location>
</feature>
<keyword evidence="2" id="KW-0732">Signal</keyword>
<dbReference type="Proteomes" id="UP000230750">
    <property type="component" value="Unassembled WGS sequence"/>
</dbReference>
<evidence type="ECO:0000313" key="4">
    <source>
        <dbReference type="EMBL" id="PIK46542.1"/>
    </source>
</evidence>
<dbReference type="STRING" id="307972.A0A2G8KEX7"/>
<feature type="region of interest" description="Disordered" evidence="1">
    <location>
        <begin position="252"/>
        <end position="343"/>
    </location>
</feature>
<dbReference type="PANTHER" id="PTHR31781">
    <property type="entry name" value="UNC80"/>
    <property type="match status" value="1"/>
</dbReference>
<feature type="compositionally biased region" description="Low complexity" evidence="1">
    <location>
        <begin position="181"/>
        <end position="197"/>
    </location>
</feature>
<dbReference type="EMBL" id="MRZV01000638">
    <property type="protein sequence ID" value="PIK46542.1"/>
    <property type="molecule type" value="Genomic_DNA"/>
</dbReference>
<dbReference type="GO" id="GO:0055080">
    <property type="term" value="P:monoatomic cation homeostasis"/>
    <property type="evidence" value="ECO:0007669"/>
    <property type="project" value="TreeGrafter"/>
</dbReference>
<feature type="compositionally biased region" description="Polar residues" evidence="1">
    <location>
        <begin position="570"/>
        <end position="586"/>
    </location>
</feature>
<dbReference type="GO" id="GO:0005261">
    <property type="term" value="F:monoatomic cation channel activity"/>
    <property type="evidence" value="ECO:0007669"/>
    <property type="project" value="TreeGrafter"/>
</dbReference>
<accession>A0A2G8KEX7</accession>
<dbReference type="Pfam" id="PF19424">
    <property type="entry name" value="UNC80"/>
    <property type="match status" value="1"/>
</dbReference>
<name>A0A2G8KEX7_STIJA</name>
<feature type="region of interest" description="Disordered" evidence="1">
    <location>
        <begin position="569"/>
        <end position="745"/>
    </location>
</feature>
<feature type="domain" description="Protein UNC80 central region" evidence="3">
    <location>
        <begin position="341"/>
        <end position="964"/>
    </location>
</feature>
<dbReference type="InterPro" id="IPR045852">
    <property type="entry name" value="UNC80_central"/>
</dbReference>
<dbReference type="GO" id="GO:0030424">
    <property type="term" value="C:axon"/>
    <property type="evidence" value="ECO:0007669"/>
    <property type="project" value="TreeGrafter"/>
</dbReference>
<gene>
    <name evidence="4" type="ORF">BSL78_16606</name>
</gene>
<feature type="chain" id="PRO_5013876578" description="Protein UNC80 central region domain-containing protein" evidence="2">
    <location>
        <begin position="20"/>
        <end position="967"/>
    </location>
</feature>
<dbReference type="OrthoDB" id="5584001at2759"/>
<dbReference type="PANTHER" id="PTHR31781:SF1">
    <property type="entry name" value="PROTEIN UNC-80 HOMOLOG"/>
    <property type="match status" value="1"/>
</dbReference>
<evidence type="ECO:0000313" key="5">
    <source>
        <dbReference type="Proteomes" id="UP000230750"/>
    </source>
</evidence>
<feature type="region of interest" description="Disordered" evidence="1">
    <location>
        <begin position="181"/>
        <end position="208"/>
    </location>
</feature>
<sequence>MSTHNLVLETLLQIFRALGCHHGCGEGVRGQQGDKLRLVGQQCLYRLFKIDPSQFRRYLRYVISAHPLEAILDFLHALLGFCDDPAPMSFRPGTSTGTGESTSGRAGFATNFGSGIAGTGTRGIEGTIVGCTLKSLITRLVDSKEELLTLENEGVSCVLFNVPYPFHITACRTICCAISDSSGSKTDGDKGSLSSSLGKEEAGDVSPGTKLRRNLFKKKYRQMDSVDFDAEGTGPKRRFSVFQFGTFSSCSSSLPLGETKPPGVRGGEDSPQDTPDMNDKPKKEFGAPYPGKKKVGDHPFFIKFGKKTKRDPNDDREECGTPKSVDDEEETSDSVDMGSEKERKPVEKIMVLAGMKRLQFLMDCLNPGTVPDPEFLAAALDLRAPVVARAALFIECCHFVHRCNHGDWPEWMKVNPRGRGRVYSNVWGGRGSAACYRKSQSLQRSAAKLFYLWAEAVGNRLEELERQQPFDCSMVVGRVKDEGFKRRLRREDDAEDYLNEGQTTTKILRQVYFCSEPFWSRMSSRSQVYRLSASLGVTSFLRDTYQHLPKLRKADRNTGRFRDSEYLNVPTFSVQPSPSGQRHASGSSTTSSPPNPNPRQSLGNTGLDSPAGERKISFAVMPDEDSQHSSNTELNANEPPPEERKSSNPPGRKQSKGGLLRRQVCASSPLGRDNRSSFRGRHKNSNARPETLYGLGPLGSVKGRKVSSISMDDDSTGETSSVFSEQVSPQDQELSESMSTPDGLGLDDVDLSKTMTWIPIVLEIAGRTNIICNHQQSCHPNCLQRQKRNCYRLMKAVKAVYGEENVLHSKDDDIEEKLQKLENKGKRKPESNVSHSTLKSFRDLRRESTSSTLDRQAVNPYIAPMEILCKAAPLLSDELLADAVPLAWEVLLDDCQQLASAAAAMVLICAVKIPDQVTSLMVAEMQHFDAGMRVDAIQRFATLWRFRHQVWPHMEDKASMTFKVRQN</sequence>
<protein>
    <recommendedName>
        <fullName evidence="3">Protein UNC80 central region domain-containing protein</fullName>
    </recommendedName>
</protein>
<dbReference type="AlphaFoldDB" id="A0A2G8KEX7"/>
<dbReference type="GO" id="GO:0034703">
    <property type="term" value="C:cation channel complex"/>
    <property type="evidence" value="ECO:0007669"/>
    <property type="project" value="TreeGrafter"/>
</dbReference>
<reference evidence="4 5" key="1">
    <citation type="journal article" date="2017" name="PLoS Biol.">
        <title>The sea cucumber genome provides insights into morphological evolution and visceral regeneration.</title>
        <authorList>
            <person name="Zhang X."/>
            <person name="Sun L."/>
            <person name="Yuan J."/>
            <person name="Sun Y."/>
            <person name="Gao Y."/>
            <person name="Zhang L."/>
            <person name="Li S."/>
            <person name="Dai H."/>
            <person name="Hamel J.F."/>
            <person name="Liu C."/>
            <person name="Yu Y."/>
            <person name="Liu S."/>
            <person name="Lin W."/>
            <person name="Guo K."/>
            <person name="Jin S."/>
            <person name="Xu P."/>
            <person name="Storey K.B."/>
            <person name="Huan P."/>
            <person name="Zhang T."/>
            <person name="Zhou Y."/>
            <person name="Zhang J."/>
            <person name="Lin C."/>
            <person name="Li X."/>
            <person name="Xing L."/>
            <person name="Huo D."/>
            <person name="Sun M."/>
            <person name="Wang L."/>
            <person name="Mercier A."/>
            <person name="Li F."/>
            <person name="Yang H."/>
            <person name="Xiang J."/>
        </authorList>
    </citation>
    <scope>NUCLEOTIDE SEQUENCE [LARGE SCALE GENOMIC DNA]</scope>
    <source>
        <strain evidence="4">Shaxun</strain>
        <tissue evidence="4">Muscle</tissue>
    </source>
</reference>
<evidence type="ECO:0000256" key="2">
    <source>
        <dbReference type="SAM" id="SignalP"/>
    </source>
</evidence>
<comment type="caution">
    <text evidence="4">The sequence shown here is derived from an EMBL/GenBank/DDBJ whole genome shotgun (WGS) entry which is preliminary data.</text>
</comment>
<feature type="compositionally biased region" description="Basic and acidic residues" evidence="1">
    <location>
        <begin position="821"/>
        <end position="830"/>
    </location>
</feature>
<keyword evidence="5" id="KW-1185">Reference proteome</keyword>
<evidence type="ECO:0000259" key="3">
    <source>
        <dbReference type="Pfam" id="PF19424"/>
    </source>
</evidence>